<dbReference type="EMBL" id="JASPKY010000763">
    <property type="protein sequence ID" value="KAK9685648.1"/>
    <property type="molecule type" value="Genomic_DNA"/>
</dbReference>
<dbReference type="AlphaFoldDB" id="A0AAW1I9L8"/>
<proteinExistence type="predicted"/>
<dbReference type="Proteomes" id="UP001458880">
    <property type="component" value="Unassembled WGS sequence"/>
</dbReference>
<feature type="compositionally biased region" description="Polar residues" evidence="1">
    <location>
        <begin position="74"/>
        <end position="86"/>
    </location>
</feature>
<evidence type="ECO:0000313" key="2">
    <source>
        <dbReference type="EMBL" id="KAK9685648.1"/>
    </source>
</evidence>
<evidence type="ECO:0000313" key="3">
    <source>
        <dbReference type="Proteomes" id="UP001458880"/>
    </source>
</evidence>
<evidence type="ECO:0000256" key="1">
    <source>
        <dbReference type="SAM" id="MobiDB-lite"/>
    </source>
</evidence>
<feature type="compositionally biased region" description="Basic residues" evidence="1">
    <location>
        <begin position="54"/>
        <end position="73"/>
    </location>
</feature>
<sequence>MCCGNAGWGSYDKVVATAPVQSNSSILDRVVMVHTRSKQQCGDVGVSTRCLARSRPKTCRSRPRHLLLRHARHNPTSPAKFQSRSFGSPIRSAKD</sequence>
<comment type="caution">
    <text evidence="2">The sequence shown here is derived from an EMBL/GenBank/DDBJ whole genome shotgun (WGS) entry which is preliminary data.</text>
</comment>
<reference evidence="2 3" key="1">
    <citation type="journal article" date="2024" name="BMC Genomics">
        <title>De novo assembly and annotation of Popillia japonica's genome with initial clues to its potential as an invasive pest.</title>
        <authorList>
            <person name="Cucini C."/>
            <person name="Boschi S."/>
            <person name="Funari R."/>
            <person name="Cardaioli E."/>
            <person name="Iannotti N."/>
            <person name="Marturano G."/>
            <person name="Paoli F."/>
            <person name="Bruttini M."/>
            <person name="Carapelli A."/>
            <person name="Frati F."/>
            <person name="Nardi F."/>
        </authorList>
    </citation>
    <scope>NUCLEOTIDE SEQUENCE [LARGE SCALE GENOMIC DNA]</scope>
    <source>
        <strain evidence="2">DMR45628</strain>
    </source>
</reference>
<protein>
    <submittedName>
        <fullName evidence="2">Uncharacterized protein</fullName>
    </submittedName>
</protein>
<feature type="region of interest" description="Disordered" evidence="1">
    <location>
        <begin position="54"/>
        <end position="95"/>
    </location>
</feature>
<accession>A0AAW1I9L8</accession>
<gene>
    <name evidence="2" type="ORF">QE152_g37886</name>
</gene>
<keyword evidence="3" id="KW-1185">Reference proteome</keyword>
<name>A0AAW1I9L8_POPJA</name>
<organism evidence="2 3">
    <name type="scientific">Popillia japonica</name>
    <name type="common">Japanese beetle</name>
    <dbReference type="NCBI Taxonomy" id="7064"/>
    <lineage>
        <taxon>Eukaryota</taxon>
        <taxon>Metazoa</taxon>
        <taxon>Ecdysozoa</taxon>
        <taxon>Arthropoda</taxon>
        <taxon>Hexapoda</taxon>
        <taxon>Insecta</taxon>
        <taxon>Pterygota</taxon>
        <taxon>Neoptera</taxon>
        <taxon>Endopterygota</taxon>
        <taxon>Coleoptera</taxon>
        <taxon>Polyphaga</taxon>
        <taxon>Scarabaeiformia</taxon>
        <taxon>Scarabaeidae</taxon>
        <taxon>Rutelinae</taxon>
        <taxon>Popillia</taxon>
    </lineage>
</organism>